<reference evidence="2" key="1">
    <citation type="journal article" date="2020" name="Stud. Mycol.">
        <title>101 Dothideomycetes genomes: a test case for predicting lifestyles and emergence of pathogens.</title>
        <authorList>
            <person name="Haridas S."/>
            <person name="Albert R."/>
            <person name="Binder M."/>
            <person name="Bloem J."/>
            <person name="Labutti K."/>
            <person name="Salamov A."/>
            <person name="Andreopoulos B."/>
            <person name="Baker S."/>
            <person name="Barry K."/>
            <person name="Bills G."/>
            <person name="Bluhm B."/>
            <person name="Cannon C."/>
            <person name="Castanera R."/>
            <person name="Culley D."/>
            <person name="Daum C."/>
            <person name="Ezra D."/>
            <person name="Gonzalez J."/>
            <person name="Henrissat B."/>
            <person name="Kuo A."/>
            <person name="Liang C."/>
            <person name="Lipzen A."/>
            <person name="Lutzoni F."/>
            <person name="Magnuson J."/>
            <person name="Mondo S."/>
            <person name="Nolan M."/>
            <person name="Ohm R."/>
            <person name="Pangilinan J."/>
            <person name="Park H.-J."/>
            <person name="Ramirez L."/>
            <person name="Alfaro M."/>
            <person name="Sun H."/>
            <person name="Tritt A."/>
            <person name="Yoshinaga Y."/>
            <person name="Zwiers L.-H."/>
            <person name="Turgeon B."/>
            <person name="Goodwin S."/>
            <person name="Spatafora J."/>
            <person name="Crous P."/>
            <person name="Grigoriev I."/>
        </authorList>
    </citation>
    <scope>NUCLEOTIDE SEQUENCE</scope>
    <source>
        <strain evidence="2">CBS 109.77</strain>
    </source>
</reference>
<keyword evidence="1" id="KW-0812">Transmembrane</keyword>
<dbReference type="EMBL" id="MU002287">
    <property type="protein sequence ID" value="KAF2787717.1"/>
    <property type="molecule type" value="Genomic_DNA"/>
</dbReference>
<evidence type="ECO:0000256" key="1">
    <source>
        <dbReference type="SAM" id="Phobius"/>
    </source>
</evidence>
<sequence length="196" mass="21717">MSSVTVSPRTNRIISRTRLYLRILSFLLSASMVAVLGHTVGTYLDTKDGVVVDDRTGVILRVWLRNMKARPTYVLLIVSSVATLLSIGLIISNFWKTMRQITNISNLATALVCMIGVALWLGVGAYYKSDDILVSYTCGLSNATKVSKTVNMRALCIEMRYAWWIILVLGTLELASAGTVSWAMWAAKRKGTYSRI</sequence>
<dbReference type="Proteomes" id="UP000799757">
    <property type="component" value="Unassembled WGS sequence"/>
</dbReference>
<name>A0A6A6WVF4_9PLEO</name>
<keyword evidence="1" id="KW-0472">Membrane</keyword>
<feature type="transmembrane region" description="Helical" evidence="1">
    <location>
        <begin position="73"/>
        <end position="95"/>
    </location>
</feature>
<organism evidence="2 3">
    <name type="scientific">Melanomma pulvis-pyrius CBS 109.77</name>
    <dbReference type="NCBI Taxonomy" id="1314802"/>
    <lineage>
        <taxon>Eukaryota</taxon>
        <taxon>Fungi</taxon>
        <taxon>Dikarya</taxon>
        <taxon>Ascomycota</taxon>
        <taxon>Pezizomycotina</taxon>
        <taxon>Dothideomycetes</taxon>
        <taxon>Pleosporomycetidae</taxon>
        <taxon>Pleosporales</taxon>
        <taxon>Melanommataceae</taxon>
        <taxon>Melanomma</taxon>
    </lineage>
</organism>
<dbReference type="OrthoDB" id="5400774at2759"/>
<dbReference type="PANTHER" id="PTHR42069">
    <property type="entry name" value="HYPHAL ANASTAMOSIS-8 PROTEIN"/>
    <property type="match status" value="1"/>
</dbReference>
<feature type="transmembrane region" description="Helical" evidence="1">
    <location>
        <begin position="107"/>
        <end position="127"/>
    </location>
</feature>
<proteinExistence type="predicted"/>
<keyword evidence="3" id="KW-1185">Reference proteome</keyword>
<evidence type="ECO:0008006" key="4">
    <source>
        <dbReference type="Google" id="ProtNLM"/>
    </source>
</evidence>
<protein>
    <recommendedName>
        <fullName evidence="4">MARVEL domain-containing protein</fullName>
    </recommendedName>
</protein>
<dbReference type="PANTHER" id="PTHR42069:SF1">
    <property type="entry name" value="MARVEL DOMAIN-CONTAINING PROTEIN"/>
    <property type="match status" value="1"/>
</dbReference>
<evidence type="ECO:0000313" key="2">
    <source>
        <dbReference type="EMBL" id="KAF2787717.1"/>
    </source>
</evidence>
<accession>A0A6A6WVF4</accession>
<feature type="transmembrane region" description="Helical" evidence="1">
    <location>
        <begin position="161"/>
        <end position="185"/>
    </location>
</feature>
<feature type="transmembrane region" description="Helical" evidence="1">
    <location>
        <begin position="19"/>
        <end position="40"/>
    </location>
</feature>
<evidence type="ECO:0000313" key="3">
    <source>
        <dbReference type="Proteomes" id="UP000799757"/>
    </source>
</evidence>
<gene>
    <name evidence="2" type="ORF">K505DRAFT_257088</name>
</gene>
<keyword evidence="1" id="KW-1133">Transmembrane helix</keyword>
<dbReference type="AlphaFoldDB" id="A0A6A6WVF4"/>